<feature type="chain" id="PRO_5046940818" evidence="5">
    <location>
        <begin position="26"/>
        <end position="381"/>
    </location>
</feature>
<dbReference type="PANTHER" id="PTHR30483:SF6">
    <property type="entry name" value="PERIPLASMIC BINDING PROTEIN OF ABC TRANSPORTER FOR NATURAL AMINO ACIDS"/>
    <property type="match status" value="1"/>
</dbReference>
<feature type="signal peptide" evidence="5">
    <location>
        <begin position="1"/>
        <end position="25"/>
    </location>
</feature>
<name>A0ABT4QE23_9BACL</name>
<dbReference type="EMBL" id="JAQAGZ010000015">
    <property type="protein sequence ID" value="MCZ8515099.1"/>
    <property type="molecule type" value="Genomic_DNA"/>
</dbReference>
<dbReference type="CDD" id="cd19986">
    <property type="entry name" value="PBP1_ABC_HAAT-like"/>
    <property type="match status" value="1"/>
</dbReference>
<dbReference type="InterPro" id="IPR051010">
    <property type="entry name" value="BCAA_transport"/>
</dbReference>
<dbReference type="PROSITE" id="PS51257">
    <property type="entry name" value="PROKAR_LIPOPROTEIN"/>
    <property type="match status" value="1"/>
</dbReference>
<evidence type="ECO:0000256" key="2">
    <source>
        <dbReference type="ARBA" id="ARBA00022448"/>
    </source>
</evidence>
<dbReference type="InterPro" id="IPR028081">
    <property type="entry name" value="Leu-bd"/>
</dbReference>
<comment type="similarity">
    <text evidence="1">Belongs to the leucine-binding protein family.</text>
</comment>
<keyword evidence="4" id="KW-0029">Amino-acid transport</keyword>
<dbReference type="Proteomes" id="UP001527882">
    <property type="component" value="Unassembled WGS sequence"/>
</dbReference>
<reference evidence="7 8" key="1">
    <citation type="submission" date="2022-12" db="EMBL/GenBank/DDBJ databases">
        <title>Draft genome sequence of Paenibacillus sp. dW9.</title>
        <authorList>
            <person name="Choi E.-W."/>
            <person name="Kim D.-U."/>
        </authorList>
    </citation>
    <scope>NUCLEOTIDE SEQUENCE [LARGE SCALE GENOMIC DNA]</scope>
    <source>
        <strain evidence="8">dW9</strain>
    </source>
</reference>
<dbReference type="InterPro" id="IPR028082">
    <property type="entry name" value="Peripla_BP_I"/>
</dbReference>
<dbReference type="RefSeq" id="WP_269883629.1">
    <property type="nucleotide sequence ID" value="NZ_JAQAGZ010000015.1"/>
</dbReference>
<feature type="domain" description="Leucine-binding protein" evidence="6">
    <location>
        <begin position="31"/>
        <end position="368"/>
    </location>
</feature>
<keyword evidence="2" id="KW-0813">Transport</keyword>
<organism evidence="7 8">
    <name type="scientific">Paenibacillus gyeongsangnamensis</name>
    <dbReference type="NCBI Taxonomy" id="3388067"/>
    <lineage>
        <taxon>Bacteria</taxon>
        <taxon>Bacillati</taxon>
        <taxon>Bacillota</taxon>
        <taxon>Bacilli</taxon>
        <taxon>Bacillales</taxon>
        <taxon>Paenibacillaceae</taxon>
        <taxon>Paenibacillus</taxon>
    </lineage>
</organism>
<sequence>MNKWVKGVLPFTAAIGLMLSGCANSASSGGSIRIGLVTALTGEYTIVGQYLQEGAALAIDEINANGGINGRRIETVKEDSANTNPTAVNAFNKMVNNDKVVAILGPDLSTQLLAVAPIVNKTKIPVLVQGTNPKLTTESSWYFRLRPDDSIAASAAANFAVQKLNMKKIGITHDTDEFGSGGTKIIQDTLTSLGATVVGVEAYNSQDKDLSAQLTNLKNKGAEAIIDWGHPQQSATLMKQNRQLGVNLPIVGSPGMAMPATTSLAGDAVKGVYVVVDTVGKENPDPKVQEWVKKYQAKYNRQPDFHALAAYDGVYMLSEALKKSKDLSAQSIADEMRKIAGYKGIANEFDFSKSGDGAKQVMVVQLEDADRLKLIDTVKAK</sequence>
<evidence type="ECO:0000259" key="6">
    <source>
        <dbReference type="Pfam" id="PF13458"/>
    </source>
</evidence>
<keyword evidence="8" id="KW-1185">Reference proteome</keyword>
<dbReference type="InterPro" id="IPR000709">
    <property type="entry name" value="Leu_Ile_Val-bd"/>
</dbReference>
<protein>
    <submittedName>
        <fullName evidence="7">ABC transporter substrate-binding protein</fullName>
    </submittedName>
</protein>
<dbReference type="Pfam" id="PF13458">
    <property type="entry name" value="Peripla_BP_6"/>
    <property type="match status" value="1"/>
</dbReference>
<evidence type="ECO:0000256" key="3">
    <source>
        <dbReference type="ARBA" id="ARBA00022729"/>
    </source>
</evidence>
<accession>A0ABT4QE23</accession>
<dbReference type="PANTHER" id="PTHR30483">
    <property type="entry name" value="LEUCINE-SPECIFIC-BINDING PROTEIN"/>
    <property type="match status" value="1"/>
</dbReference>
<evidence type="ECO:0000313" key="7">
    <source>
        <dbReference type="EMBL" id="MCZ8515099.1"/>
    </source>
</evidence>
<evidence type="ECO:0000256" key="1">
    <source>
        <dbReference type="ARBA" id="ARBA00010062"/>
    </source>
</evidence>
<keyword evidence="3 5" id="KW-0732">Signal</keyword>
<evidence type="ECO:0000256" key="4">
    <source>
        <dbReference type="ARBA" id="ARBA00022970"/>
    </source>
</evidence>
<gene>
    <name evidence="7" type="ORF">O9H85_22280</name>
</gene>
<dbReference type="Gene3D" id="3.40.50.2300">
    <property type="match status" value="2"/>
</dbReference>
<evidence type="ECO:0000256" key="5">
    <source>
        <dbReference type="SAM" id="SignalP"/>
    </source>
</evidence>
<comment type="caution">
    <text evidence="7">The sequence shown here is derived from an EMBL/GenBank/DDBJ whole genome shotgun (WGS) entry which is preliminary data.</text>
</comment>
<proteinExistence type="inferred from homology"/>
<dbReference type="SUPFAM" id="SSF53822">
    <property type="entry name" value="Periplasmic binding protein-like I"/>
    <property type="match status" value="1"/>
</dbReference>
<dbReference type="PRINTS" id="PR00337">
    <property type="entry name" value="LEUILEVALBP"/>
</dbReference>
<evidence type="ECO:0000313" key="8">
    <source>
        <dbReference type="Proteomes" id="UP001527882"/>
    </source>
</evidence>